<organism evidence="1 2">
    <name type="scientific">Stentor coeruleus</name>
    <dbReference type="NCBI Taxonomy" id="5963"/>
    <lineage>
        <taxon>Eukaryota</taxon>
        <taxon>Sar</taxon>
        <taxon>Alveolata</taxon>
        <taxon>Ciliophora</taxon>
        <taxon>Postciliodesmatophora</taxon>
        <taxon>Heterotrichea</taxon>
        <taxon>Heterotrichida</taxon>
        <taxon>Stentoridae</taxon>
        <taxon>Stentor</taxon>
    </lineage>
</organism>
<dbReference type="AlphaFoldDB" id="A0A1R2AWC1"/>
<dbReference type="EMBL" id="MPUH01001275">
    <property type="protein sequence ID" value="OMJ68833.1"/>
    <property type="molecule type" value="Genomic_DNA"/>
</dbReference>
<keyword evidence="2" id="KW-1185">Reference proteome</keyword>
<evidence type="ECO:0000313" key="2">
    <source>
        <dbReference type="Proteomes" id="UP000187209"/>
    </source>
</evidence>
<accession>A0A1R2AWC1</accession>
<name>A0A1R2AWC1_9CILI</name>
<proteinExistence type="predicted"/>
<gene>
    <name evidence="1" type="ORF">SteCoe_33608</name>
</gene>
<dbReference type="Proteomes" id="UP000187209">
    <property type="component" value="Unassembled WGS sequence"/>
</dbReference>
<sequence length="151" mass="17591">MESPKQTYFNFRVEIIEAKKSASKLFPSRSPKQIYNSALKKPEILIRNTPSPSHEHFFHPKLISRDIVPRKLYHYYAMLTRESTNKKKLRASSPMISGISTKSRELISPFQNSPSKYSKRKISFPVQSTISMLPFFKTITPKKINKKSLER</sequence>
<comment type="caution">
    <text evidence="1">The sequence shown here is derived from an EMBL/GenBank/DDBJ whole genome shotgun (WGS) entry which is preliminary data.</text>
</comment>
<evidence type="ECO:0000313" key="1">
    <source>
        <dbReference type="EMBL" id="OMJ68833.1"/>
    </source>
</evidence>
<protein>
    <submittedName>
        <fullName evidence="1">Uncharacterized protein</fullName>
    </submittedName>
</protein>
<reference evidence="1 2" key="1">
    <citation type="submission" date="2016-11" db="EMBL/GenBank/DDBJ databases">
        <title>The macronuclear genome of Stentor coeruleus: a giant cell with tiny introns.</title>
        <authorList>
            <person name="Slabodnick M."/>
            <person name="Ruby J.G."/>
            <person name="Reiff S.B."/>
            <person name="Swart E.C."/>
            <person name="Gosai S."/>
            <person name="Prabakaran S."/>
            <person name="Witkowska E."/>
            <person name="Larue G.E."/>
            <person name="Fisher S."/>
            <person name="Freeman R.M."/>
            <person name="Gunawardena J."/>
            <person name="Chu W."/>
            <person name="Stover N.A."/>
            <person name="Gregory B.D."/>
            <person name="Nowacki M."/>
            <person name="Derisi J."/>
            <person name="Roy S.W."/>
            <person name="Marshall W.F."/>
            <person name="Sood P."/>
        </authorList>
    </citation>
    <scope>NUCLEOTIDE SEQUENCE [LARGE SCALE GENOMIC DNA]</scope>
    <source>
        <strain evidence="1">WM001</strain>
    </source>
</reference>